<protein>
    <submittedName>
        <fullName evidence="2">Uncharacterized protein</fullName>
    </submittedName>
</protein>
<dbReference type="RefSeq" id="WP_106300417.1">
    <property type="nucleotide sequence ID" value="NZ_PVWO01000025.1"/>
</dbReference>
<keyword evidence="3" id="KW-1185">Reference proteome</keyword>
<keyword evidence="1" id="KW-0472">Membrane</keyword>
<feature type="transmembrane region" description="Helical" evidence="1">
    <location>
        <begin position="92"/>
        <end position="112"/>
    </location>
</feature>
<name>A0A2T1GLI8_9CYAN</name>
<dbReference type="AlphaFoldDB" id="A0A2T1GLI8"/>
<reference evidence="2 3" key="1">
    <citation type="submission" date="2018-03" db="EMBL/GenBank/DDBJ databases">
        <title>The ancient ancestry and fast evolution of plastids.</title>
        <authorList>
            <person name="Moore K.R."/>
            <person name="Magnabosco C."/>
            <person name="Momper L."/>
            <person name="Gold D.A."/>
            <person name="Bosak T."/>
            <person name="Fournier G.P."/>
        </authorList>
    </citation>
    <scope>NUCLEOTIDE SEQUENCE [LARGE SCALE GENOMIC DNA]</scope>
    <source>
        <strain evidence="2 3">CCALA 037</strain>
    </source>
</reference>
<evidence type="ECO:0000313" key="3">
    <source>
        <dbReference type="Proteomes" id="UP000238937"/>
    </source>
</evidence>
<organism evidence="2 3">
    <name type="scientific">Chamaesiphon polymorphus CCALA 037</name>
    <dbReference type="NCBI Taxonomy" id="2107692"/>
    <lineage>
        <taxon>Bacteria</taxon>
        <taxon>Bacillati</taxon>
        <taxon>Cyanobacteriota</taxon>
        <taxon>Cyanophyceae</taxon>
        <taxon>Gomontiellales</taxon>
        <taxon>Chamaesiphonaceae</taxon>
        <taxon>Chamaesiphon</taxon>
    </lineage>
</organism>
<dbReference type="OrthoDB" id="512887at2"/>
<evidence type="ECO:0000313" key="2">
    <source>
        <dbReference type="EMBL" id="PSB58740.1"/>
    </source>
</evidence>
<comment type="caution">
    <text evidence="2">The sequence shown here is derived from an EMBL/GenBank/DDBJ whole genome shotgun (WGS) entry which is preliminary data.</text>
</comment>
<keyword evidence="1" id="KW-1133">Transmembrane helix</keyword>
<proteinExistence type="predicted"/>
<sequence>MSPHHQKIFLDQEYPCPCHPNGKLQQIVLTEAFGCDRCHRIFVLHADGLTIEELAATYPYKRRYYWNGQRFHVDRSKPSAALQRAIGGRGSLALWLQLLGIIALVLVLFRLYSRSIVASPTVNLILSIAIAIIVIIVIMLWLFDQG</sequence>
<evidence type="ECO:0000256" key="1">
    <source>
        <dbReference type="SAM" id="Phobius"/>
    </source>
</evidence>
<dbReference type="Proteomes" id="UP000238937">
    <property type="component" value="Unassembled WGS sequence"/>
</dbReference>
<accession>A0A2T1GLI8</accession>
<gene>
    <name evidence="2" type="ORF">C7B77_03640</name>
</gene>
<feature type="transmembrane region" description="Helical" evidence="1">
    <location>
        <begin position="124"/>
        <end position="143"/>
    </location>
</feature>
<dbReference type="EMBL" id="PVWO01000025">
    <property type="protein sequence ID" value="PSB58740.1"/>
    <property type="molecule type" value="Genomic_DNA"/>
</dbReference>
<keyword evidence="1" id="KW-0812">Transmembrane</keyword>